<comment type="similarity">
    <text evidence="1 5">Belongs to the 5-formyltetrahydrofolate cyclo-ligase family.</text>
</comment>
<dbReference type="PANTHER" id="PTHR23407:SF1">
    <property type="entry name" value="5-FORMYLTETRAHYDROFOLATE CYCLO-LIGASE"/>
    <property type="match status" value="1"/>
</dbReference>
<keyword evidence="3 4" id="KW-0067">ATP-binding</keyword>
<dbReference type="PATRIC" id="fig|1423802.4.peg.650"/>
<dbReference type="GO" id="GO:0030272">
    <property type="term" value="F:5-formyltetrahydrofolate cyclo-ligase activity"/>
    <property type="evidence" value="ECO:0007669"/>
    <property type="project" value="UniProtKB-EC"/>
</dbReference>
<evidence type="ECO:0000256" key="5">
    <source>
        <dbReference type="RuleBase" id="RU361279"/>
    </source>
</evidence>
<keyword evidence="7" id="KW-1185">Reference proteome</keyword>
<evidence type="ECO:0000313" key="7">
    <source>
        <dbReference type="Proteomes" id="UP000051256"/>
    </source>
</evidence>
<dbReference type="SUPFAM" id="SSF100950">
    <property type="entry name" value="NagB/RpiA/CoA transferase-like"/>
    <property type="match status" value="1"/>
</dbReference>
<dbReference type="NCBIfam" id="TIGR02727">
    <property type="entry name" value="MTHFS_bact"/>
    <property type="match status" value="1"/>
</dbReference>
<organism evidence="6 7">
    <name type="scientific">Lentilactobacillus senioris DSM 24302 = JCM 17472</name>
    <dbReference type="NCBI Taxonomy" id="1423802"/>
    <lineage>
        <taxon>Bacteria</taxon>
        <taxon>Bacillati</taxon>
        <taxon>Bacillota</taxon>
        <taxon>Bacilli</taxon>
        <taxon>Lactobacillales</taxon>
        <taxon>Lactobacillaceae</taxon>
        <taxon>Lentilactobacillus</taxon>
    </lineage>
</organism>
<keyword evidence="5" id="KW-0460">Magnesium</keyword>
<dbReference type="EMBL" id="AYZR01000008">
    <property type="protein sequence ID" value="KRM93920.1"/>
    <property type="molecule type" value="Genomic_DNA"/>
</dbReference>
<dbReference type="InterPro" id="IPR002698">
    <property type="entry name" value="FTHF_cligase"/>
</dbReference>
<dbReference type="EC" id="6.3.3.2" evidence="5"/>
<dbReference type="InterPro" id="IPR024185">
    <property type="entry name" value="FTHF_cligase-like_sf"/>
</dbReference>
<sequence length="191" mass="21322">MVNKKELRKNQEDKLANYFQTADAILDTLNLYQQLRSLPVFQTANVIATTMSMPGELDTLPIINMAQLLGKQVVIPKTLPQLQMEFYQIDNKLTLEKTEFGVVEPKTGTVVTKAQIDLMIVPGLTFTQTGVRVGFGAGFYDRYLSDYQGNTVSLAVPPQYFDQPIWPVEDFDVKVDQVLTTSPGGAVIEDN</sequence>
<reference evidence="6 7" key="1">
    <citation type="journal article" date="2015" name="Genome Announc.">
        <title>Expanding the biotechnology potential of lactobacilli through comparative genomics of 213 strains and associated genera.</title>
        <authorList>
            <person name="Sun Z."/>
            <person name="Harris H.M."/>
            <person name="McCann A."/>
            <person name="Guo C."/>
            <person name="Argimon S."/>
            <person name="Zhang W."/>
            <person name="Yang X."/>
            <person name="Jeffery I.B."/>
            <person name="Cooney J.C."/>
            <person name="Kagawa T.F."/>
            <person name="Liu W."/>
            <person name="Song Y."/>
            <person name="Salvetti E."/>
            <person name="Wrobel A."/>
            <person name="Rasinkangas P."/>
            <person name="Parkhill J."/>
            <person name="Rea M.C."/>
            <person name="O'Sullivan O."/>
            <person name="Ritari J."/>
            <person name="Douillard F.P."/>
            <person name="Paul Ross R."/>
            <person name="Yang R."/>
            <person name="Briner A.E."/>
            <person name="Felis G.E."/>
            <person name="de Vos W.M."/>
            <person name="Barrangou R."/>
            <person name="Klaenhammer T.R."/>
            <person name="Caufield P.W."/>
            <person name="Cui Y."/>
            <person name="Zhang H."/>
            <person name="O'Toole P.W."/>
        </authorList>
    </citation>
    <scope>NUCLEOTIDE SEQUENCE [LARGE SCALE GENOMIC DNA]</scope>
    <source>
        <strain evidence="6 7">DSM 24302</strain>
    </source>
</reference>
<accession>A0A0R2CRX0</accession>
<gene>
    <name evidence="6" type="ORF">FC56_GL000641</name>
</gene>
<protein>
    <recommendedName>
        <fullName evidence="5">5-formyltetrahydrofolate cyclo-ligase</fullName>
        <ecNumber evidence="5">6.3.3.2</ecNumber>
    </recommendedName>
</protein>
<dbReference type="GO" id="GO:0009396">
    <property type="term" value="P:folic acid-containing compound biosynthetic process"/>
    <property type="evidence" value="ECO:0007669"/>
    <property type="project" value="TreeGrafter"/>
</dbReference>
<name>A0A0R2CRX0_9LACO</name>
<dbReference type="GO" id="GO:0035999">
    <property type="term" value="P:tetrahydrofolate interconversion"/>
    <property type="evidence" value="ECO:0007669"/>
    <property type="project" value="TreeGrafter"/>
</dbReference>
<evidence type="ECO:0000313" key="6">
    <source>
        <dbReference type="EMBL" id="KRM93920.1"/>
    </source>
</evidence>
<feature type="binding site" evidence="4">
    <location>
        <begin position="132"/>
        <end position="140"/>
    </location>
    <ligand>
        <name>ATP</name>
        <dbReference type="ChEBI" id="CHEBI:30616"/>
    </ligand>
</feature>
<dbReference type="Pfam" id="PF01812">
    <property type="entry name" value="5-FTHF_cyc-lig"/>
    <property type="match status" value="1"/>
</dbReference>
<keyword evidence="5" id="KW-0479">Metal-binding</keyword>
<dbReference type="Proteomes" id="UP000051256">
    <property type="component" value="Unassembled WGS sequence"/>
</dbReference>
<feature type="binding site" evidence="4">
    <location>
        <position position="56"/>
    </location>
    <ligand>
        <name>substrate</name>
    </ligand>
</feature>
<comment type="caution">
    <text evidence="6">The sequence shown here is derived from an EMBL/GenBank/DDBJ whole genome shotgun (WGS) entry which is preliminary data.</text>
</comment>
<dbReference type="InterPro" id="IPR037171">
    <property type="entry name" value="NagB/RpiA_transferase-like"/>
</dbReference>
<feature type="binding site" evidence="4">
    <location>
        <position position="51"/>
    </location>
    <ligand>
        <name>substrate</name>
    </ligand>
</feature>
<dbReference type="PANTHER" id="PTHR23407">
    <property type="entry name" value="ATPASE INHIBITOR/5-FORMYLTETRAHYDROFOLATE CYCLO-LIGASE"/>
    <property type="match status" value="1"/>
</dbReference>
<dbReference type="AlphaFoldDB" id="A0A0R2CRX0"/>
<evidence type="ECO:0000256" key="1">
    <source>
        <dbReference type="ARBA" id="ARBA00010638"/>
    </source>
</evidence>
<dbReference type="GO" id="GO:0046872">
    <property type="term" value="F:metal ion binding"/>
    <property type="evidence" value="ECO:0007669"/>
    <property type="project" value="UniProtKB-KW"/>
</dbReference>
<dbReference type="Gene3D" id="3.40.50.10420">
    <property type="entry name" value="NagB/RpiA/CoA transferase-like"/>
    <property type="match status" value="1"/>
</dbReference>
<evidence type="ECO:0000256" key="4">
    <source>
        <dbReference type="PIRSR" id="PIRSR006806-1"/>
    </source>
</evidence>
<keyword evidence="6" id="KW-0436">Ligase</keyword>
<evidence type="ECO:0000256" key="2">
    <source>
        <dbReference type="ARBA" id="ARBA00022741"/>
    </source>
</evidence>
<dbReference type="RefSeq" id="WP_056978388.1">
    <property type="nucleotide sequence ID" value="NZ_AYZR01000008.1"/>
</dbReference>
<feature type="binding site" evidence="4">
    <location>
        <begin position="4"/>
        <end position="8"/>
    </location>
    <ligand>
        <name>ATP</name>
        <dbReference type="ChEBI" id="CHEBI:30616"/>
    </ligand>
</feature>
<comment type="cofactor">
    <cofactor evidence="5">
        <name>Mg(2+)</name>
        <dbReference type="ChEBI" id="CHEBI:18420"/>
    </cofactor>
</comment>
<dbReference type="STRING" id="1423802.FC56_GL000641"/>
<proteinExistence type="inferred from homology"/>
<comment type="catalytic activity">
    <reaction evidence="5">
        <text>(6S)-5-formyl-5,6,7,8-tetrahydrofolate + ATP = (6R)-5,10-methenyltetrahydrofolate + ADP + phosphate</text>
        <dbReference type="Rhea" id="RHEA:10488"/>
        <dbReference type="ChEBI" id="CHEBI:30616"/>
        <dbReference type="ChEBI" id="CHEBI:43474"/>
        <dbReference type="ChEBI" id="CHEBI:57455"/>
        <dbReference type="ChEBI" id="CHEBI:57457"/>
        <dbReference type="ChEBI" id="CHEBI:456216"/>
        <dbReference type="EC" id="6.3.3.2"/>
    </reaction>
</comment>
<dbReference type="PIRSF" id="PIRSF006806">
    <property type="entry name" value="FTHF_cligase"/>
    <property type="match status" value="1"/>
</dbReference>
<dbReference type="GO" id="GO:0005524">
    <property type="term" value="F:ATP binding"/>
    <property type="evidence" value="ECO:0007669"/>
    <property type="project" value="UniProtKB-KW"/>
</dbReference>
<evidence type="ECO:0000256" key="3">
    <source>
        <dbReference type="ARBA" id="ARBA00022840"/>
    </source>
</evidence>
<keyword evidence="2 4" id="KW-0547">Nucleotide-binding</keyword>